<dbReference type="Proteomes" id="UP001374535">
    <property type="component" value="Chromosome 4"/>
</dbReference>
<dbReference type="PANTHER" id="PTHR35046">
    <property type="entry name" value="ZINC KNUCKLE (CCHC-TYPE) FAMILY PROTEIN"/>
    <property type="match status" value="1"/>
</dbReference>
<protein>
    <submittedName>
        <fullName evidence="1">Uncharacterized protein</fullName>
    </submittedName>
</protein>
<accession>A0AAQ3S3Z4</accession>
<evidence type="ECO:0000313" key="2">
    <source>
        <dbReference type="Proteomes" id="UP001374535"/>
    </source>
</evidence>
<name>A0AAQ3S3Z4_VIGMU</name>
<dbReference type="AlphaFoldDB" id="A0AAQ3S3Z4"/>
<sequence length="116" mass="13416">MEKKCKVPSLEEDLLMVRRLLGSINKEEDEIQSRNIFYSRCMVLRNVCSFLINEGSYTNDGELVVDKHVNMAFSIGKYVDEVICDVVEVKYESMLEFDRLGSKVEMDKSRMMTESG</sequence>
<gene>
    <name evidence="1" type="ORF">V8G54_012612</name>
</gene>
<keyword evidence="2" id="KW-1185">Reference proteome</keyword>
<dbReference type="EMBL" id="CP144697">
    <property type="protein sequence ID" value="WVZ15046.1"/>
    <property type="molecule type" value="Genomic_DNA"/>
</dbReference>
<evidence type="ECO:0000313" key="1">
    <source>
        <dbReference type="EMBL" id="WVZ15046.1"/>
    </source>
</evidence>
<proteinExistence type="predicted"/>
<dbReference type="PANTHER" id="PTHR35046:SF9">
    <property type="entry name" value="RNA-DIRECTED DNA POLYMERASE"/>
    <property type="match status" value="1"/>
</dbReference>
<organism evidence="1 2">
    <name type="scientific">Vigna mungo</name>
    <name type="common">Black gram</name>
    <name type="synonym">Phaseolus mungo</name>
    <dbReference type="NCBI Taxonomy" id="3915"/>
    <lineage>
        <taxon>Eukaryota</taxon>
        <taxon>Viridiplantae</taxon>
        <taxon>Streptophyta</taxon>
        <taxon>Embryophyta</taxon>
        <taxon>Tracheophyta</taxon>
        <taxon>Spermatophyta</taxon>
        <taxon>Magnoliopsida</taxon>
        <taxon>eudicotyledons</taxon>
        <taxon>Gunneridae</taxon>
        <taxon>Pentapetalae</taxon>
        <taxon>rosids</taxon>
        <taxon>fabids</taxon>
        <taxon>Fabales</taxon>
        <taxon>Fabaceae</taxon>
        <taxon>Papilionoideae</taxon>
        <taxon>50 kb inversion clade</taxon>
        <taxon>NPAAA clade</taxon>
        <taxon>indigoferoid/millettioid clade</taxon>
        <taxon>Phaseoleae</taxon>
        <taxon>Vigna</taxon>
    </lineage>
</organism>
<reference evidence="1 2" key="1">
    <citation type="journal article" date="2023" name="Life. Sci Alliance">
        <title>Evolutionary insights into 3D genome organization and epigenetic landscape of Vigna mungo.</title>
        <authorList>
            <person name="Junaid A."/>
            <person name="Singh B."/>
            <person name="Bhatia S."/>
        </authorList>
    </citation>
    <scope>NUCLEOTIDE SEQUENCE [LARGE SCALE GENOMIC DNA]</scope>
    <source>
        <strain evidence="1">Urdbean</strain>
    </source>
</reference>